<dbReference type="InterPro" id="IPR037143">
    <property type="entry name" value="4-PPantetheinyl_Trfase_dom_sf"/>
</dbReference>
<evidence type="ECO:0000256" key="1">
    <source>
        <dbReference type="ARBA" id="ARBA00022679"/>
    </source>
</evidence>
<evidence type="ECO:0000313" key="4">
    <source>
        <dbReference type="Proteomes" id="UP000478008"/>
    </source>
</evidence>
<dbReference type="SUPFAM" id="SSF56214">
    <property type="entry name" value="4'-phosphopantetheinyl transferase"/>
    <property type="match status" value="1"/>
</dbReference>
<dbReference type="EMBL" id="CABFWN010000005">
    <property type="protein sequence ID" value="VUG19474.1"/>
    <property type="molecule type" value="Genomic_DNA"/>
</dbReference>
<dbReference type="STRING" id="5007.A0A3F2Y5T5"/>
<organism evidence="3 4">
    <name type="scientific">Dekkera bruxellensis</name>
    <name type="common">Brettanomyces custersii</name>
    <dbReference type="NCBI Taxonomy" id="5007"/>
    <lineage>
        <taxon>Eukaryota</taxon>
        <taxon>Fungi</taxon>
        <taxon>Dikarya</taxon>
        <taxon>Ascomycota</taxon>
        <taxon>Saccharomycotina</taxon>
        <taxon>Pichiomycetes</taxon>
        <taxon>Pichiales</taxon>
        <taxon>Pichiaceae</taxon>
        <taxon>Brettanomyces</taxon>
    </lineage>
</organism>
<dbReference type="GO" id="GO:0000287">
    <property type="term" value="F:magnesium ion binding"/>
    <property type="evidence" value="ECO:0007669"/>
    <property type="project" value="InterPro"/>
</dbReference>
<evidence type="ECO:0000313" key="3">
    <source>
        <dbReference type="EMBL" id="VUG19474.1"/>
    </source>
</evidence>
<protein>
    <submittedName>
        <fullName evidence="3">DEBR0S5_03664g1_1</fullName>
    </submittedName>
</protein>
<dbReference type="Gene3D" id="3.90.470.20">
    <property type="entry name" value="4'-phosphopantetheinyl transferase domain"/>
    <property type="match status" value="1"/>
</dbReference>
<dbReference type="GO" id="GO:0008897">
    <property type="term" value="F:holo-[acyl-carrier-protein] synthase activity"/>
    <property type="evidence" value="ECO:0007669"/>
    <property type="project" value="InterPro"/>
</dbReference>
<reference evidence="3 4" key="1">
    <citation type="submission" date="2019-07" db="EMBL/GenBank/DDBJ databases">
        <authorList>
            <person name="Friedrich A."/>
            <person name="Schacherer J."/>
        </authorList>
    </citation>
    <scope>NUCLEOTIDE SEQUENCE [LARGE SCALE GENOMIC DNA]</scope>
</reference>
<sequence>MSKVISIGTDIHLLGRFKNILLRNGSLAEFKTRRLCQKILNKKYELPVFKMYMDKNDIDSCSEIIAGAWCVKEAIYKCLDHQDQVTFSMAQWWKSHDVNGKPVIGNENYFKGEKGKAEEFFCTVSHDGSYIISTVLRQKK</sequence>
<dbReference type="Proteomes" id="UP000478008">
    <property type="component" value="Unassembled WGS sequence"/>
</dbReference>
<gene>
    <name evidence="3" type="ORF">DEBR0S5_03664G</name>
</gene>
<dbReference type="InterPro" id="IPR008278">
    <property type="entry name" value="4-PPantetheinyl_Trfase_dom"/>
</dbReference>
<dbReference type="AlphaFoldDB" id="A0A3F2Y5T5"/>
<proteinExistence type="predicted"/>
<accession>A0A3F2Y5T5</accession>
<evidence type="ECO:0000259" key="2">
    <source>
        <dbReference type="Pfam" id="PF01648"/>
    </source>
</evidence>
<keyword evidence="4" id="KW-1185">Reference proteome</keyword>
<dbReference type="Pfam" id="PF01648">
    <property type="entry name" value="ACPS"/>
    <property type="match status" value="1"/>
</dbReference>
<keyword evidence="1" id="KW-0808">Transferase</keyword>
<feature type="domain" description="4'-phosphopantetheinyl transferase" evidence="2">
    <location>
        <begin position="6"/>
        <end position="133"/>
    </location>
</feature>
<name>A0A3F2Y5T5_DEKBR</name>